<dbReference type="SUPFAM" id="SSF48264">
    <property type="entry name" value="Cytochrome P450"/>
    <property type="match status" value="1"/>
</dbReference>
<name>A0AAN9PD26_CLITE</name>
<dbReference type="GO" id="GO:0005506">
    <property type="term" value="F:iron ion binding"/>
    <property type="evidence" value="ECO:0007669"/>
    <property type="project" value="InterPro"/>
</dbReference>
<dbReference type="InterPro" id="IPR008238">
    <property type="entry name" value="Chorismate_mutase_AroQ_euk"/>
</dbReference>
<dbReference type="GO" id="GO:0046417">
    <property type="term" value="P:chorismate metabolic process"/>
    <property type="evidence" value="ECO:0007669"/>
    <property type="project" value="InterPro"/>
</dbReference>
<comment type="catalytic activity">
    <reaction evidence="1">
        <text>chorismate = prephenate</text>
        <dbReference type="Rhea" id="RHEA:13897"/>
        <dbReference type="ChEBI" id="CHEBI:29748"/>
        <dbReference type="ChEBI" id="CHEBI:29934"/>
        <dbReference type="EC" id="5.4.99.5"/>
    </reaction>
</comment>
<reference evidence="4 5" key="1">
    <citation type="submission" date="2024-01" db="EMBL/GenBank/DDBJ databases">
        <title>The genomes of 5 underutilized Papilionoideae crops provide insights into root nodulation and disease resistance.</title>
        <authorList>
            <person name="Yuan L."/>
        </authorList>
    </citation>
    <scope>NUCLEOTIDE SEQUENCE [LARGE SCALE GENOMIC DNA]</scope>
    <source>
        <strain evidence="4">LY-2023</strain>
        <tissue evidence="4">Leaf</tissue>
    </source>
</reference>
<dbReference type="AlphaFoldDB" id="A0AAN9PD26"/>
<dbReference type="SUPFAM" id="SSF48600">
    <property type="entry name" value="Chorismate mutase II"/>
    <property type="match status" value="1"/>
</dbReference>
<protein>
    <recommendedName>
        <fullName evidence="2">chorismate mutase</fullName>
        <ecNumber evidence="2">5.4.99.5</ecNumber>
    </recommendedName>
</protein>
<organism evidence="4 5">
    <name type="scientific">Clitoria ternatea</name>
    <name type="common">Butterfly pea</name>
    <dbReference type="NCBI Taxonomy" id="43366"/>
    <lineage>
        <taxon>Eukaryota</taxon>
        <taxon>Viridiplantae</taxon>
        <taxon>Streptophyta</taxon>
        <taxon>Embryophyta</taxon>
        <taxon>Tracheophyta</taxon>
        <taxon>Spermatophyta</taxon>
        <taxon>Magnoliopsida</taxon>
        <taxon>eudicotyledons</taxon>
        <taxon>Gunneridae</taxon>
        <taxon>Pentapetalae</taxon>
        <taxon>rosids</taxon>
        <taxon>fabids</taxon>
        <taxon>Fabales</taxon>
        <taxon>Fabaceae</taxon>
        <taxon>Papilionoideae</taxon>
        <taxon>50 kb inversion clade</taxon>
        <taxon>NPAAA clade</taxon>
        <taxon>indigoferoid/millettioid clade</taxon>
        <taxon>Phaseoleae</taxon>
        <taxon>Clitoria</taxon>
    </lineage>
</organism>
<evidence type="ECO:0000313" key="4">
    <source>
        <dbReference type="EMBL" id="KAK7294378.1"/>
    </source>
</evidence>
<dbReference type="GO" id="GO:0020037">
    <property type="term" value="F:heme binding"/>
    <property type="evidence" value="ECO:0007669"/>
    <property type="project" value="InterPro"/>
</dbReference>
<comment type="caution">
    <text evidence="4">The sequence shown here is derived from an EMBL/GenBank/DDBJ whole genome shotgun (WGS) entry which is preliminary data.</text>
</comment>
<dbReference type="PANTHER" id="PTHR21145">
    <property type="entry name" value="CHORISMATE MUTASE"/>
    <property type="match status" value="1"/>
</dbReference>
<dbReference type="InterPro" id="IPR036396">
    <property type="entry name" value="Cyt_P450_sf"/>
</dbReference>
<evidence type="ECO:0000256" key="3">
    <source>
        <dbReference type="ARBA" id="ARBA00023235"/>
    </source>
</evidence>
<evidence type="ECO:0000256" key="1">
    <source>
        <dbReference type="ARBA" id="ARBA00000824"/>
    </source>
</evidence>
<dbReference type="GO" id="GO:0005737">
    <property type="term" value="C:cytoplasm"/>
    <property type="evidence" value="ECO:0007669"/>
    <property type="project" value="TreeGrafter"/>
</dbReference>
<dbReference type="GO" id="GO:0016705">
    <property type="term" value="F:oxidoreductase activity, acting on paired donors, with incorporation or reduction of molecular oxygen"/>
    <property type="evidence" value="ECO:0007669"/>
    <property type="project" value="InterPro"/>
</dbReference>
<sequence length="222" mass="25457">MLLHFVTSISVSAKFCITSHVYLCIKEYVPAKKKVDGSENLILESIGHSLIRQEDSIIFSLLKRAQYCYNVDTYDPKAFSMDGSPGSLVEYMVRETENLHEKGYGGHMVECTKEMVESLENVVKCGVNEVEIREYLTNLTADIISRTEFGMSYEKGKQIFYLLTQLLYSGSLCLSNSPSLVSWKPDVNVSLSKKYPELYREGIRNVFFKWRVVAIWAFFSIY</sequence>
<proteinExistence type="predicted"/>
<dbReference type="GO" id="GO:0009073">
    <property type="term" value="P:aromatic amino acid family biosynthetic process"/>
    <property type="evidence" value="ECO:0007669"/>
    <property type="project" value="InterPro"/>
</dbReference>
<evidence type="ECO:0000256" key="2">
    <source>
        <dbReference type="ARBA" id="ARBA00012404"/>
    </source>
</evidence>
<dbReference type="InterPro" id="IPR036263">
    <property type="entry name" value="Chorismate_II_sf"/>
</dbReference>
<dbReference type="PANTHER" id="PTHR21145:SF0">
    <property type="entry name" value="CHORISMATE MUTASE 1, CHLOROPLASTIC"/>
    <property type="match status" value="1"/>
</dbReference>
<dbReference type="GO" id="GO:0004497">
    <property type="term" value="F:monooxygenase activity"/>
    <property type="evidence" value="ECO:0007669"/>
    <property type="project" value="InterPro"/>
</dbReference>
<keyword evidence="3" id="KW-0413">Isomerase</keyword>
<dbReference type="InterPro" id="IPR037039">
    <property type="entry name" value="CM_AroQ_sf_eucaryotic"/>
</dbReference>
<dbReference type="GO" id="GO:0004106">
    <property type="term" value="F:chorismate mutase activity"/>
    <property type="evidence" value="ECO:0007669"/>
    <property type="project" value="UniProtKB-EC"/>
</dbReference>
<keyword evidence="5" id="KW-1185">Reference proteome</keyword>
<dbReference type="EMBL" id="JAYKXN010000004">
    <property type="protein sequence ID" value="KAK7294378.1"/>
    <property type="molecule type" value="Genomic_DNA"/>
</dbReference>
<accession>A0AAN9PD26</accession>
<dbReference type="EC" id="5.4.99.5" evidence="2"/>
<dbReference type="Gene3D" id="1.20.120.990">
    <property type="entry name" value="Glycosyltransferase family 88, C-terminal domain"/>
    <property type="match status" value="1"/>
</dbReference>
<dbReference type="Proteomes" id="UP001359559">
    <property type="component" value="Unassembled WGS sequence"/>
</dbReference>
<dbReference type="Gene3D" id="1.10.590.10">
    <property type="entry name" value="Chorismate mutase, AroQ class superfamily, eukaryotic"/>
    <property type="match status" value="1"/>
</dbReference>
<gene>
    <name evidence="4" type="ORF">RJT34_17267</name>
</gene>
<evidence type="ECO:0000313" key="5">
    <source>
        <dbReference type="Proteomes" id="UP001359559"/>
    </source>
</evidence>